<dbReference type="HOGENOM" id="CLU_076940_0_0_1"/>
<comment type="cofactor">
    <cofactor evidence="2">
        <name>Mg(2+)</name>
        <dbReference type="ChEBI" id="CHEBI:18420"/>
    </cofactor>
</comment>
<dbReference type="KEGG" id="scm:SCHCO_02618213"/>
<dbReference type="OrthoDB" id="206213at2759"/>
<proteinExistence type="predicted"/>
<dbReference type="Proteomes" id="UP000007431">
    <property type="component" value="Unassembled WGS sequence"/>
</dbReference>
<dbReference type="OMA" id="WPYVGFV"/>
<evidence type="ECO:0000259" key="8">
    <source>
        <dbReference type="PROSITE" id="PS51462"/>
    </source>
</evidence>
<dbReference type="EMBL" id="GL377305">
    <property type="protein sequence ID" value="EFI97713.1"/>
    <property type="molecule type" value="Genomic_DNA"/>
</dbReference>
<keyword evidence="10" id="KW-1185">Reference proteome</keyword>
<comment type="cofactor">
    <cofactor evidence="1">
        <name>Mn(2+)</name>
        <dbReference type="ChEBI" id="CHEBI:29035"/>
    </cofactor>
</comment>
<evidence type="ECO:0000256" key="6">
    <source>
        <dbReference type="ARBA" id="ARBA00023211"/>
    </source>
</evidence>
<keyword evidence="6" id="KW-0464">Manganese</keyword>
<keyword evidence="4" id="KW-0378">Hydrolase</keyword>
<dbReference type="VEuPathDB" id="FungiDB:SCHCODRAFT_02618213"/>
<dbReference type="PANTHER" id="PTHR12992:SF24">
    <property type="entry name" value="PEROXISOMAL COENZYME A DIPHOSPHATASE NUDT7"/>
    <property type="match status" value="1"/>
</dbReference>
<reference evidence="9 10" key="1">
    <citation type="journal article" date="2010" name="Nat. Biotechnol.">
        <title>Genome sequence of the model mushroom Schizophyllum commune.</title>
        <authorList>
            <person name="Ohm R.A."/>
            <person name="de Jong J.F."/>
            <person name="Lugones L.G."/>
            <person name="Aerts A."/>
            <person name="Kothe E."/>
            <person name="Stajich J.E."/>
            <person name="de Vries R.P."/>
            <person name="Record E."/>
            <person name="Levasseur A."/>
            <person name="Baker S.E."/>
            <person name="Bartholomew K.A."/>
            <person name="Coutinho P.M."/>
            <person name="Erdmann S."/>
            <person name="Fowler T.J."/>
            <person name="Gathman A.C."/>
            <person name="Lombard V."/>
            <person name="Henrissat B."/>
            <person name="Knabe N."/>
            <person name="Kuees U."/>
            <person name="Lilly W.W."/>
            <person name="Lindquist E."/>
            <person name="Lucas S."/>
            <person name="Magnuson J.K."/>
            <person name="Piumi F."/>
            <person name="Raudaskoski M."/>
            <person name="Salamov A."/>
            <person name="Schmutz J."/>
            <person name="Schwarze F.W.M.R."/>
            <person name="vanKuyk P.A."/>
            <person name="Horton J.S."/>
            <person name="Grigoriev I.V."/>
            <person name="Woesten H.A.B."/>
        </authorList>
    </citation>
    <scope>NUCLEOTIDE SEQUENCE [LARGE SCALE GENOMIC DNA]</scope>
    <source>
        <strain evidence="10">H4-8 / FGSC 9210</strain>
    </source>
</reference>
<evidence type="ECO:0000256" key="1">
    <source>
        <dbReference type="ARBA" id="ARBA00001936"/>
    </source>
</evidence>
<dbReference type="InterPro" id="IPR000086">
    <property type="entry name" value="NUDIX_hydrolase_dom"/>
</dbReference>
<evidence type="ECO:0000256" key="3">
    <source>
        <dbReference type="ARBA" id="ARBA00022723"/>
    </source>
</evidence>
<accession>D8Q3M2</accession>
<name>D8Q3M2_SCHCM</name>
<dbReference type="InterPro" id="IPR045121">
    <property type="entry name" value="CoAse"/>
</dbReference>
<keyword evidence="5" id="KW-0460">Magnesium</keyword>
<dbReference type="GO" id="GO:0010945">
    <property type="term" value="F:coenzyme A diphosphatase activity"/>
    <property type="evidence" value="ECO:0007669"/>
    <property type="project" value="InterPro"/>
</dbReference>
<dbReference type="Gene3D" id="3.90.79.10">
    <property type="entry name" value="Nucleoside Triphosphate Pyrophosphohydrolase"/>
    <property type="match status" value="1"/>
</dbReference>
<evidence type="ECO:0000313" key="10">
    <source>
        <dbReference type="Proteomes" id="UP000007431"/>
    </source>
</evidence>
<dbReference type="GeneID" id="9590561"/>
<dbReference type="RefSeq" id="XP_003032616.1">
    <property type="nucleotide sequence ID" value="XM_003032570.1"/>
</dbReference>
<organism evidence="10">
    <name type="scientific">Schizophyllum commune (strain H4-8 / FGSC 9210)</name>
    <name type="common">Split gill fungus</name>
    <dbReference type="NCBI Taxonomy" id="578458"/>
    <lineage>
        <taxon>Eukaryota</taxon>
        <taxon>Fungi</taxon>
        <taxon>Dikarya</taxon>
        <taxon>Basidiomycota</taxon>
        <taxon>Agaricomycotina</taxon>
        <taxon>Agaricomycetes</taxon>
        <taxon>Agaricomycetidae</taxon>
        <taxon>Agaricales</taxon>
        <taxon>Schizophyllaceae</taxon>
        <taxon>Schizophyllum</taxon>
    </lineage>
</organism>
<dbReference type="SUPFAM" id="SSF55811">
    <property type="entry name" value="Nudix"/>
    <property type="match status" value="1"/>
</dbReference>
<evidence type="ECO:0000313" key="9">
    <source>
        <dbReference type="EMBL" id="EFI97713.1"/>
    </source>
</evidence>
<evidence type="ECO:0000256" key="2">
    <source>
        <dbReference type="ARBA" id="ARBA00001946"/>
    </source>
</evidence>
<dbReference type="STRING" id="578458.D8Q3M2"/>
<dbReference type="GO" id="GO:0015938">
    <property type="term" value="P:coenzyme A catabolic process"/>
    <property type="evidence" value="ECO:0007669"/>
    <property type="project" value="TreeGrafter"/>
</dbReference>
<dbReference type="InParanoid" id="D8Q3M2"/>
<dbReference type="Pfam" id="PF00293">
    <property type="entry name" value="NUDIX"/>
    <property type="match status" value="1"/>
</dbReference>
<sequence length="262" mass="28845">MTGPLLAGSQFLSLRQPFTPRILSTISQTLKARAPVVCVQADAEPVRARAGVLVPLCNVNDVPGILFEVRGKALRTHSGEVSFPGGRVDDTDASILDAALRETHEELGIIPERVEVLGEFGPIERTVRGDMRVWPYVGFIHQSPTRPQQPSPDTPLPSVDLEAIRLQKAPTEVADVFHLPLAEIPSRIRPSFFRGHRPYNAIEVSDLAMPGRYIIQTRNSPLQSDEDDSEIGPSGDPGTKLEIWGLTGWYLTLLTRIMQGEM</sequence>
<dbReference type="AlphaFoldDB" id="D8Q3M2"/>
<evidence type="ECO:0000256" key="7">
    <source>
        <dbReference type="SAM" id="MobiDB-lite"/>
    </source>
</evidence>
<dbReference type="PROSITE" id="PS51462">
    <property type="entry name" value="NUDIX"/>
    <property type="match status" value="1"/>
</dbReference>
<evidence type="ECO:0000256" key="4">
    <source>
        <dbReference type="ARBA" id="ARBA00022801"/>
    </source>
</evidence>
<dbReference type="PANTHER" id="PTHR12992">
    <property type="entry name" value="NUDIX HYDROLASE"/>
    <property type="match status" value="1"/>
</dbReference>
<gene>
    <name evidence="9" type="ORF">SCHCODRAFT_54126</name>
</gene>
<protein>
    <recommendedName>
        <fullName evidence="8">Nudix hydrolase domain-containing protein</fullName>
    </recommendedName>
</protein>
<dbReference type="FunCoup" id="D8Q3M2">
    <property type="interactions" value="17"/>
</dbReference>
<dbReference type="InterPro" id="IPR015797">
    <property type="entry name" value="NUDIX_hydrolase-like_dom_sf"/>
</dbReference>
<dbReference type="CDD" id="cd03426">
    <property type="entry name" value="NUDIX_CoAse_Nudt7"/>
    <property type="match status" value="1"/>
</dbReference>
<evidence type="ECO:0000256" key="5">
    <source>
        <dbReference type="ARBA" id="ARBA00022842"/>
    </source>
</evidence>
<feature type="region of interest" description="Disordered" evidence="7">
    <location>
        <begin position="218"/>
        <end position="237"/>
    </location>
</feature>
<dbReference type="GO" id="GO:0046872">
    <property type="term" value="F:metal ion binding"/>
    <property type="evidence" value="ECO:0007669"/>
    <property type="project" value="UniProtKB-KW"/>
</dbReference>
<feature type="domain" description="Nudix hydrolase" evidence="8">
    <location>
        <begin position="47"/>
        <end position="203"/>
    </location>
</feature>
<keyword evidence="3" id="KW-0479">Metal-binding</keyword>
<dbReference type="eggNOG" id="KOG3069">
    <property type="taxonomic scope" value="Eukaryota"/>
</dbReference>